<protein>
    <submittedName>
        <fullName evidence="2">Uncharacterized protein</fullName>
    </submittedName>
</protein>
<dbReference type="InterPro" id="IPR001036">
    <property type="entry name" value="Acrflvin-R"/>
</dbReference>
<gene>
    <name evidence="2" type="ORF">T229_05255</name>
</gene>
<dbReference type="Pfam" id="PF00873">
    <property type="entry name" value="ACR_tran"/>
    <property type="match status" value="1"/>
</dbReference>
<dbReference type="Gene3D" id="1.20.1640.10">
    <property type="entry name" value="Multidrug efflux transporter AcrB transmembrane domain"/>
    <property type="match status" value="1"/>
</dbReference>
<reference evidence="2 3" key="1">
    <citation type="submission" date="2013-11" db="EMBL/GenBank/DDBJ databases">
        <title>Single cell genomics of uncultured Tannerella BU063 (oral taxon 286).</title>
        <authorList>
            <person name="Beall C.J."/>
            <person name="Campbell A.G."/>
            <person name="Griffen A.L."/>
            <person name="Podar M."/>
            <person name="Leys E.J."/>
        </authorList>
    </citation>
    <scope>NUCLEOTIDE SEQUENCE [LARGE SCALE GENOMIC DNA]</scope>
    <source>
        <strain evidence="2">Cell 5</strain>
    </source>
</reference>
<dbReference type="GO" id="GO:0042910">
    <property type="term" value="F:xenobiotic transmembrane transporter activity"/>
    <property type="evidence" value="ECO:0007669"/>
    <property type="project" value="TreeGrafter"/>
</dbReference>
<dbReference type="PANTHER" id="PTHR32063:SF24">
    <property type="entry name" value="CATION EFFLUX SYSTEM (ACRB_ACRD_ACRF FAMILY)"/>
    <property type="match status" value="1"/>
</dbReference>
<proteinExistence type="predicted"/>
<sequence length="181" mass="19906">MKQLYDKKSLPEMQMVKVETCLQQARSMYELSKKNMNDCALHAPFAGVVGRRTAEVGVTSMFGFISLLGMIMKNVILMYQHAEDERHLAHRSARDAAYDAGARRMTPIFLTTATTAVGVIPMIIEGSSFWSPVGVSIFAGGIGALIAVVTVLPVLYWKLYGKEDQKRQTRGAVAPPETHTA</sequence>
<dbReference type="GO" id="GO:0005886">
    <property type="term" value="C:plasma membrane"/>
    <property type="evidence" value="ECO:0007669"/>
    <property type="project" value="TreeGrafter"/>
</dbReference>
<dbReference type="PATRIC" id="fig|1410950.3.peg.608"/>
<feature type="transmembrane region" description="Helical" evidence="1">
    <location>
        <begin position="136"/>
        <end position="157"/>
    </location>
</feature>
<dbReference type="PANTHER" id="PTHR32063">
    <property type="match status" value="1"/>
</dbReference>
<organism evidence="2 3">
    <name type="scientific">Tannerella sp. oral taxon BU063 isolate Cell 5</name>
    <dbReference type="NCBI Taxonomy" id="1410950"/>
    <lineage>
        <taxon>Bacteria</taxon>
        <taxon>Pseudomonadati</taxon>
        <taxon>Bacteroidota</taxon>
        <taxon>Bacteroidia</taxon>
        <taxon>Bacteroidales</taxon>
        <taxon>Tannerellaceae</taxon>
        <taxon>Tannerella</taxon>
    </lineage>
</organism>
<dbReference type="SUPFAM" id="SSF82866">
    <property type="entry name" value="Multidrug efflux transporter AcrB transmembrane domain"/>
    <property type="match status" value="1"/>
</dbReference>
<dbReference type="EMBL" id="AYYC01000577">
    <property type="protein sequence ID" value="ETK05109.1"/>
    <property type="molecule type" value="Genomic_DNA"/>
</dbReference>
<comment type="caution">
    <text evidence="2">The sequence shown here is derived from an EMBL/GenBank/DDBJ whole genome shotgun (WGS) entry which is preliminary data.</text>
</comment>
<name>W2CD32_9BACT</name>
<dbReference type="Proteomes" id="UP000018872">
    <property type="component" value="Unassembled WGS sequence"/>
</dbReference>
<accession>W2CD32</accession>
<evidence type="ECO:0000313" key="2">
    <source>
        <dbReference type="EMBL" id="ETK05109.1"/>
    </source>
</evidence>
<keyword evidence="1" id="KW-0812">Transmembrane</keyword>
<evidence type="ECO:0000313" key="3">
    <source>
        <dbReference type="Proteomes" id="UP000018872"/>
    </source>
</evidence>
<keyword evidence="1" id="KW-1133">Transmembrane helix</keyword>
<feature type="transmembrane region" description="Helical" evidence="1">
    <location>
        <begin position="101"/>
        <end position="124"/>
    </location>
</feature>
<dbReference type="AlphaFoldDB" id="W2CD32"/>
<evidence type="ECO:0000256" key="1">
    <source>
        <dbReference type="SAM" id="Phobius"/>
    </source>
</evidence>
<keyword evidence="1" id="KW-0472">Membrane</keyword>